<feature type="transmembrane region" description="Helical" evidence="7">
    <location>
        <begin position="82"/>
        <end position="101"/>
    </location>
</feature>
<dbReference type="PANTHER" id="PTHR43744:SF9">
    <property type="entry name" value="POLYGALACTURONAN_RHAMNOGALACTURONAN TRANSPORT SYSTEM PERMEASE PROTEIN YTCP"/>
    <property type="match status" value="1"/>
</dbReference>
<feature type="transmembrane region" description="Helical" evidence="7">
    <location>
        <begin position="185"/>
        <end position="209"/>
    </location>
</feature>
<keyword evidence="6 7" id="KW-0472">Membrane</keyword>
<evidence type="ECO:0000256" key="6">
    <source>
        <dbReference type="ARBA" id="ARBA00023136"/>
    </source>
</evidence>
<feature type="transmembrane region" description="Helical" evidence="7">
    <location>
        <begin position="113"/>
        <end position="133"/>
    </location>
</feature>
<dbReference type="PANTHER" id="PTHR43744">
    <property type="entry name" value="ABC TRANSPORTER PERMEASE PROTEIN MG189-RELATED-RELATED"/>
    <property type="match status" value="1"/>
</dbReference>
<feature type="transmembrane region" description="Helical" evidence="7">
    <location>
        <begin position="266"/>
        <end position="283"/>
    </location>
</feature>
<feature type="transmembrane region" description="Helical" evidence="7">
    <location>
        <begin position="145"/>
        <end position="165"/>
    </location>
</feature>
<keyword evidence="9" id="KW-0762">Sugar transport</keyword>
<dbReference type="RefSeq" id="WP_245203861.1">
    <property type="nucleotide sequence ID" value="NZ_JAGGKT010000010.1"/>
</dbReference>
<evidence type="ECO:0000256" key="5">
    <source>
        <dbReference type="ARBA" id="ARBA00022989"/>
    </source>
</evidence>
<keyword evidence="3" id="KW-1003">Cell membrane</keyword>
<evidence type="ECO:0000256" key="3">
    <source>
        <dbReference type="ARBA" id="ARBA00022475"/>
    </source>
</evidence>
<evidence type="ECO:0000313" key="10">
    <source>
        <dbReference type="Proteomes" id="UP001519343"/>
    </source>
</evidence>
<keyword evidence="4 7" id="KW-0812">Transmembrane</keyword>
<name>A0ABS4GT41_9BACL</name>
<dbReference type="InterPro" id="IPR000515">
    <property type="entry name" value="MetI-like"/>
</dbReference>
<comment type="similarity">
    <text evidence="7">Belongs to the binding-protein-dependent transport system permease family.</text>
</comment>
<dbReference type="Pfam" id="PF00528">
    <property type="entry name" value="BPD_transp_1"/>
    <property type="match status" value="1"/>
</dbReference>
<feature type="domain" description="ABC transmembrane type-1" evidence="8">
    <location>
        <begin position="78"/>
        <end position="283"/>
    </location>
</feature>
<evidence type="ECO:0000256" key="2">
    <source>
        <dbReference type="ARBA" id="ARBA00022448"/>
    </source>
</evidence>
<keyword evidence="5 7" id="KW-1133">Transmembrane helix</keyword>
<evidence type="ECO:0000256" key="4">
    <source>
        <dbReference type="ARBA" id="ARBA00022692"/>
    </source>
</evidence>
<accession>A0ABS4GT41</accession>
<dbReference type="PROSITE" id="PS50928">
    <property type="entry name" value="ABC_TM1"/>
    <property type="match status" value="1"/>
</dbReference>
<protein>
    <submittedName>
        <fullName evidence="9">Multiple sugar transport system permease protein/putative aldouronate transport system permease protein</fullName>
    </submittedName>
</protein>
<proteinExistence type="inferred from homology"/>
<keyword evidence="10" id="KW-1185">Reference proteome</keyword>
<gene>
    <name evidence="9" type="ORF">J2Z37_003310</name>
</gene>
<reference evidence="9 10" key="1">
    <citation type="submission" date="2021-03" db="EMBL/GenBank/DDBJ databases">
        <title>Genomic Encyclopedia of Type Strains, Phase IV (KMG-IV): sequencing the most valuable type-strain genomes for metagenomic binning, comparative biology and taxonomic classification.</title>
        <authorList>
            <person name="Goeker M."/>
        </authorList>
    </citation>
    <scope>NUCLEOTIDE SEQUENCE [LARGE SCALE GENOMIC DNA]</scope>
    <source>
        <strain evidence="9 10">DSM 24738</strain>
    </source>
</reference>
<dbReference type="InterPro" id="IPR035906">
    <property type="entry name" value="MetI-like_sf"/>
</dbReference>
<comment type="subcellular location">
    <subcellularLocation>
        <location evidence="1 7">Cell membrane</location>
        <topology evidence="1 7">Multi-pass membrane protein</topology>
    </subcellularLocation>
</comment>
<dbReference type="EMBL" id="JAGGKT010000010">
    <property type="protein sequence ID" value="MBP1933297.1"/>
    <property type="molecule type" value="Genomic_DNA"/>
</dbReference>
<dbReference type="Proteomes" id="UP001519343">
    <property type="component" value="Unassembled WGS sequence"/>
</dbReference>
<feature type="transmembrane region" description="Helical" evidence="7">
    <location>
        <begin position="17"/>
        <end position="38"/>
    </location>
</feature>
<evidence type="ECO:0000256" key="1">
    <source>
        <dbReference type="ARBA" id="ARBA00004651"/>
    </source>
</evidence>
<keyword evidence="2 7" id="KW-0813">Transport</keyword>
<dbReference type="SUPFAM" id="SSF161098">
    <property type="entry name" value="MetI-like"/>
    <property type="match status" value="1"/>
</dbReference>
<evidence type="ECO:0000313" key="9">
    <source>
        <dbReference type="EMBL" id="MBP1933297.1"/>
    </source>
</evidence>
<dbReference type="Gene3D" id="1.10.3720.10">
    <property type="entry name" value="MetI-like"/>
    <property type="match status" value="1"/>
</dbReference>
<sequence>MNIHTIKESRGDRIFTIVNYIGLTIFMIMVLYPLIYIVSASFSSTKSVISGEMWLWPIEPTLDGYKAVFEHHLIWSGFLNSLFYTVFGTLINVIMTLLAGYPLSRKDLYGKNFIMFLFVFTMFFSGGLIPTYILVKDLGLLDTRWAMLLPGALAVWNVIITRTFFQVTIPDELLEAAKIDGCSDFTFITKIVLPLSAPIIAVISLFYAVGHWNQFFQALIYLKDPQLFPLQLVLRDILVMNEISLEILPDVESAAALEGLREKLKYALVVVASVPLLIVYPFVQRHFVKGVMLGSLKG</sequence>
<organism evidence="9 10">
    <name type="scientific">Ammoniphilus resinae</name>
    <dbReference type="NCBI Taxonomy" id="861532"/>
    <lineage>
        <taxon>Bacteria</taxon>
        <taxon>Bacillati</taxon>
        <taxon>Bacillota</taxon>
        <taxon>Bacilli</taxon>
        <taxon>Bacillales</taxon>
        <taxon>Paenibacillaceae</taxon>
        <taxon>Aneurinibacillus group</taxon>
        <taxon>Ammoniphilus</taxon>
    </lineage>
</organism>
<evidence type="ECO:0000256" key="7">
    <source>
        <dbReference type="RuleBase" id="RU363032"/>
    </source>
</evidence>
<comment type="caution">
    <text evidence="9">The sequence shown here is derived from an EMBL/GenBank/DDBJ whole genome shotgun (WGS) entry which is preliminary data.</text>
</comment>
<dbReference type="CDD" id="cd06261">
    <property type="entry name" value="TM_PBP2"/>
    <property type="match status" value="1"/>
</dbReference>
<evidence type="ECO:0000259" key="8">
    <source>
        <dbReference type="PROSITE" id="PS50928"/>
    </source>
</evidence>